<protein>
    <submittedName>
        <fullName evidence="1">Uncharacterized protein</fullName>
    </submittedName>
</protein>
<dbReference type="OrthoDB" id="6749593at2759"/>
<keyword evidence="2" id="KW-1185">Reference proteome</keyword>
<reference evidence="1 2" key="1">
    <citation type="submission" date="2019-08" db="EMBL/GenBank/DDBJ databases">
        <authorList>
            <person name="Alioto T."/>
            <person name="Alioto T."/>
            <person name="Gomez Garrido J."/>
        </authorList>
    </citation>
    <scope>NUCLEOTIDE SEQUENCE [LARGE SCALE GENOMIC DNA]</scope>
</reference>
<name>A0A5E4MFF2_9HEMI</name>
<gene>
    <name evidence="1" type="ORF">CINCED_3A022695</name>
</gene>
<evidence type="ECO:0000313" key="2">
    <source>
        <dbReference type="Proteomes" id="UP000325440"/>
    </source>
</evidence>
<proteinExistence type="predicted"/>
<dbReference type="EMBL" id="CABPRJ010000509">
    <property type="protein sequence ID" value="VVC30205.1"/>
    <property type="molecule type" value="Genomic_DNA"/>
</dbReference>
<dbReference type="Proteomes" id="UP000325440">
    <property type="component" value="Unassembled WGS sequence"/>
</dbReference>
<sequence>MSELNELDISSASDSDEEMDKLLLLYSLSKGNKSIWKSAFMKKRNSHGELVLTSEFSDKQFTNNFRLNRNQFNEILINDKIYSGGCNAQKPIDPEETLAVFLKSKLTFFLITTY</sequence>
<organism evidence="1 2">
    <name type="scientific">Cinara cedri</name>
    <dbReference type="NCBI Taxonomy" id="506608"/>
    <lineage>
        <taxon>Eukaryota</taxon>
        <taxon>Metazoa</taxon>
        <taxon>Ecdysozoa</taxon>
        <taxon>Arthropoda</taxon>
        <taxon>Hexapoda</taxon>
        <taxon>Insecta</taxon>
        <taxon>Pterygota</taxon>
        <taxon>Neoptera</taxon>
        <taxon>Paraneoptera</taxon>
        <taxon>Hemiptera</taxon>
        <taxon>Sternorrhyncha</taxon>
        <taxon>Aphidomorpha</taxon>
        <taxon>Aphidoidea</taxon>
        <taxon>Aphididae</taxon>
        <taxon>Lachninae</taxon>
        <taxon>Cinara</taxon>
    </lineage>
</organism>
<evidence type="ECO:0000313" key="1">
    <source>
        <dbReference type="EMBL" id="VVC30205.1"/>
    </source>
</evidence>
<accession>A0A5E4MFF2</accession>
<dbReference type="AlphaFoldDB" id="A0A5E4MFF2"/>